<dbReference type="InterPro" id="IPR013766">
    <property type="entry name" value="Thioredoxin_domain"/>
</dbReference>
<organism evidence="5 6">
    <name type="scientific">Paludisphaera mucosa</name>
    <dbReference type="NCBI Taxonomy" id="3030827"/>
    <lineage>
        <taxon>Bacteria</taxon>
        <taxon>Pseudomonadati</taxon>
        <taxon>Planctomycetota</taxon>
        <taxon>Planctomycetia</taxon>
        <taxon>Isosphaerales</taxon>
        <taxon>Isosphaeraceae</taxon>
        <taxon>Paludisphaera</taxon>
    </lineage>
</organism>
<keyword evidence="1" id="KW-0676">Redox-active center</keyword>
<dbReference type="InterPro" id="IPR008969">
    <property type="entry name" value="CarboxyPept-like_regulatory"/>
</dbReference>
<dbReference type="InterPro" id="IPR008756">
    <property type="entry name" value="Peptidase_M56"/>
</dbReference>
<dbReference type="InterPro" id="IPR036249">
    <property type="entry name" value="Thioredoxin-like_sf"/>
</dbReference>
<dbReference type="RefSeq" id="WP_277862371.1">
    <property type="nucleotide sequence ID" value="NZ_JARRAG010000002.1"/>
</dbReference>
<dbReference type="CDD" id="cd07341">
    <property type="entry name" value="M56_BlaR1_MecR1_like"/>
    <property type="match status" value="1"/>
</dbReference>
<keyword evidence="6" id="KW-1185">Reference proteome</keyword>
<dbReference type="SUPFAM" id="SSF49452">
    <property type="entry name" value="Starch-binding domain-like"/>
    <property type="match status" value="1"/>
</dbReference>
<evidence type="ECO:0000256" key="2">
    <source>
        <dbReference type="SAM" id="MobiDB-lite"/>
    </source>
</evidence>
<feature type="transmembrane region" description="Helical" evidence="3">
    <location>
        <begin position="14"/>
        <end position="37"/>
    </location>
</feature>
<dbReference type="Pfam" id="PF00578">
    <property type="entry name" value="AhpC-TSA"/>
    <property type="match status" value="1"/>
</dbReference>
<feature type="transmembrane region" description="Helical" evidence="3">
    <location>
        <begin position="141"/>
        <end position="162"/>
    </location>
</feature>
<evidence type="ECO:0000313" key="6">
    <source>
        <dbReference type="Proteomes" id="UP001216907"/>
    </source>
</evidence>
<dbReference type="Gene3D" id="3.40.30.10">
    <property type="entry name" value="Glutaredoxin"/>
    <property type="match status" value="1"/>
</dbReference>
<dbReference type="PROSITE" id="PS51352">
    <property type="entry name" value="THIOREDOXIN_2"/>
    <property type="match status" value="1"/>
</dbReference>
<dbReference type="EMBL" id="JARRAG010000002">
    <property type="protein sequence ID" value="MDG3006067.1"/>
    <property type="molecule type" value="Genomic_DNA"/>
</dbReference>
<dbReference type="InterPro" id="IPR017937">
    <property type="entry name" value="Thioredoxin_CS"/>
</dbReference>
<keyword evidence="3" id="KW-1133">Transmembrane helix</keyword>
<dbReference type="CDD" id="cd02966">
    <property type="entry name" value="TlpA_like_family"/>
    <property type="match status" value="1"/>
</dbReference>
<keyword evidence="3" id="KW-0472">Membrane</keyword>
<protein>
    <submittedName>
        <fullName evidence="5">Carboxypeptidase regulatory-like domain-containing protein</fullName>
    </submittedName>
</protein>
<dbReference type="Proteomes" id="UP001216907">
    <property type="component" value="Unassembled WGS sequence"/>
</dbReference>
<proteinExistence type="predicted"/>
<accession>A0ABT6FER7</accession>
<dbReference type="Gene3D" id="3.30.2010.10">
    <property type="entry name" value="Metalloproteases ('zincins'), catalytic domain"/>
    <property type="match status" value="1"/>
</dbReference>
<name>A0ABT6FER7_9BACT</name>
<feature type="domain" description="Thioredoxin" evidence="4">
    <location>
        <begin position="1213"/>
        <end position="1354"/>
    </location>
</feature>
<keyword evidence="3" id="KW-0812">Transmembrane</keyword>
<gene>
    <name evidence="5" type="ORF">PZE19_20020</name>
</gene>
<comment type="caution">
    <text evidence="5">The sequence shown here is derived from an EMBL/GenBank/DDBJ whole genome shotgun (WGS) entry which is preliminary data.</text>
</comment>
<dbReference type="PANTHER" id="PTHR34978:SF3">
    <property type="entry name" value="SLR0241 PROTEIN"/>
    <property type="match status" value="1"/>
</dbReference>
<dbReference type="Pfam" id="PF13620">
    <property type="entry name" value="CarboxypepD_reg"/>
    <property type="match status" value="2"/>
</dbReference>
<dbReference type="PROSITE" id="PS00194">
    <property type="entry name" value="THIOREDOXIN_1"/>
    <property type="match status" value="1"/>
</dbReference>
<dbReference type="SUPFAM" id="SSF49464">
    <property type="entry name" value="Carboxypeptidase regulatory domain-like"/>
    <property type="match status" value="1"/>
</dbReference>
<dbReference type="InterPro" id="IPR000866">
    <property type="entry name" value="AhpC/TSA"/>
</dbReference>
<dbReference type="InterPro" id="IPR013784">
    <property type="entry name" value="Carb-bd-like_fold"/>
</dbReference>
<evidence type="ECO:0000256" key="3">
    <source>
        <dbReference type="SAM" id="Phobius"/>
    </source>
</evidence>
<evidence type="ECO:0000256" key="1">
    <source>
        <dbReference type="ARBA" id="ARBA00023284"/>
    </source>
</evidence>
<reference evidence="5 6" key="1">
    <citation type="submission" date="2023-03" db="EMBL/GenBank/DDBJ databases">
        <title>Paludisphaera mucosa sp. nov. a novel planctomycete from northern fen.</title>
        <authorList>
            <person name="Ivanova A."/>
        </authorList>
    </citation>
    <scope>NUCLEOTIDE SEQUENCE [LARGE SCALE GENOMIC DNA]</scope>
    <source>
        <strain evidence="5 6">Pla2</strain>
    </source>
</reference>
<dbReference type="Gene3D" id="2.60.40.1120">
    <property type="entry name" value="Carboxypeptidase-like, regulatory domain"/>
    <property type="match status" value="2"/>
</dbReference>
<dbReference type="Pfam" id="PF05569">
    <property type="entry name" value="Peptidase_M56"/>
    <property type="match status" value="1"/>
</dbReference>
<dbReference type="SUPFAM" id="SSF52833">
    <property type="entry name" value="Thioredoxin-like"/>
    <property type="match status" value="1"/>
</dbReference>
<evidence type="ECO:0000259" key="4">
    <source>
        <dbReference type="PROSITE" id="PS51352"/>
    </source>
</evidence>
<feature type="transmembrane region" description="Helical" evidence="3">
    <location>
        <begin position="49"/>
        <end position="68"/>
    </location>
</feature>
<dbReference type="PANTHER" id="PTHR34978">
    <property type="entry name" value="POSSIBLE SENSOR-TRANSDUCER PROTEIN BLAR"/>
    <property type="match status" value="1"/>
</dbReference>
<evidence type="ECO:0000313" key="5">
    <source>
        <dbReference type="EMBL" id="MDG3006067.1"/>
    </source>
</evidence>
<feature type="region of interest" description="Disordered" evidence="2">
    <location>
        <begin position="99"/>
        <end position="126"/>
    </location>
</feature>
<sequence length="1354" mass="146994">MIDDVGSMIAASRIASFALDAALKATVLMTLAFAVHFALGRRRTLSRSALWNACLVGMSLLPLVGMAFPRWRAVVLPGRVASRPPARIVADVDVSPALPEPTPPALESPLDHRPVDPSRPVTAPRPTAVAPAVGGWRRVGAAGMVVTAYLAVVAALLLRLAASLIGVGRLRRACEPVDAPRWIEARDRWRGRLGVDRPVALRATDRVSVPLVVGWLRPAVVLPRGLVATATDRVIDAVVLHELAHVRRGDFGWNLARKVVQAFYWPHPLAWLMGRTIGAVREQACDDLCVHALGGASEYRESLLAVASGLIRRPDPTIGLAMARTSNLGRRLAWIDRTRGASRCLSRRPVRVAFLLTAAVAAAALGSFEPARVTARAAQEPAKPAPAKHDADAKAPDSVEVVVLAKDTGKPLAGAIVRPLIDMVTSDLETDREGRLRIDLSRRKFRRDAFSIDVWADGYVQQRYFFSQDDPRDPKIPDRIGVELLPGEESLGGVVNDEQGRPIAGVKVAIWGYLGEKKQPAELCYMVEALTDAQGRWRCRCFRKMTFAYLYLTHPDFVSDGPLDARRHGRPDVGGQPAFDTQPMASLRDFFDVQVMTRGVEVAGEVRDPQGRPIRGAEVGWLVGGRENTVFHGDLPTTSADAQGRFRFPHVQPGRVGLQVKAAGHAPEFQFVEAKDGAAPVAISLRPASSLSGRVVDSKGNPIADAFVVVDQWRSTRALGVFLNTDADGRFRWDDAPNEPILMNVSRAGFLGITFRRVSNADGEAVFTLERSLSIAGKVRDAVTRKRIDEIQVEVGTTPVGEGEATWREKPEVFAYQGELQADVKVEETPEFRLRIQSKGYATHVSRVFRGDEKFATYDVVLAPLKAEDGNALAGVVRRPDGAPLAGADVAIAYPRTTGNVPSPSVRIRDGSIQADATSLATKTDERGRFNLVRESDSPGRRFEVVVAHPEFYAEVDGAAFEADPTVKTQPWGRLEGVARIGGKLAVGVTIRYAAARLGVSENPSISNVEEVKADQEGRYAFARVIPGEASVAVGSRGGSDRTGSSGDLVDVKAGETTRFDPGSVGRPVVARIATPAGFAPNADYAANSWVDLVSDRPAIPSRPKVQPAGRDANFTWLRNWWASSEGREYRRGRHEWRLVKIRPDGTVRIEDVPPGDYRLKLAYQSERVQGPLADPAKVAVATRQFVIPSIPGGRSDEPFDLGVLHPKPRQALKVGERVPAFDVETLDGGRVKLEDLRGKFVLVAFWASWCGPCLAEIPYLKDLHDRFADDGRFAILGLSLDADKEAARRLIAEKGVPWAQGYLGEWSEGGVQDAYHVQALPALFLIGPDGALRGQNLQGEDIEAEVARALGSP</sequence>
<feature type="transmembrane region" description="Helical" evidence="3">
    <location>
        <begin position="349"/>
        <end position="368"/>
    </location>
</feature>
<dbReference type="InterPro" id="IPR052173">
    <property type="entry name" value="Beta-lactam_resp_regulator"/>
</dbReference>